<evidence type="ECO:0000313" key="2">
    <source>
        <dbReference type="EMBL" id="EFB23246.1"/>
    </source>
</evidence>
<name>D2HC88_AILME</name>
<dbReference type="EMBL" id="GL192678">
    <property type="protein sequence ID" value="EFB23246.1"/>
    <property type="molecule type" value="Genomic_DNA"/>
</dbReference>
<evidence type="ECO:0000256" key="1">
    <source>
        <dbReference type="SAM" id="MobiDB-lite"/>
    </source>
</evidence>
<reference evidence="2" key="1">
    <citation type="journal article" date="2010" name="Nature">
        <title>The sequence and de novo assembly of the giant panda genome.</title>
        <authorList>
            <person name="Li R."/>
            <person name="Fan W."/>
            <person name="Tian G."/>
            <person name="Zhu H."/>
            <person name="He L."/>
            <person name="Cai J."/>
            <person name="Huang Q."/>
            <person name="Cai Q."/>
            <person name="Li B."/>
            <person name="Bai Y."/>
            <person name="Zhang Z."/>
            <person name="Zhang Y."/>
            <person name="Wang W."/>
            <person name="Li J."/>
            <person name="Wei F."/>
            <person name="Li H."/>
            <person name="Jian M."/>
            <person name="Li J."/>
            <person name="Zhang Z."/>
            <person name="Nielsen R."/>
            <person name="Li D."/>
            <person name="Gu W."/>
            <person name="Yang Z."/>
            <person name="Xuan Z."/>
            <person name="Ryder O.A."/>
            <person name="Leung F.C."/>
            <person name="Zhou Y."/>
            <person name="Cao J."/>
            <person name="Sun X."/>
            <person name="Fu Y."/>
            <person name="Fang X."/>
            <person name="Guo X."/>
            <person name="Wang B."/>
            <person name="Hou R."/>
            <person name="Shen F."/>
            <person name="Mu B."/>
            <person name="Ni P."/>
            <person name="Lin R."/>
            <person name="Qian W."/>
            <person name="Wang G."/>
            <person name="Yu C."/>
            <person name="Nie W."/>
            <person name="Wang J."/>
            <person name="Wu Z."/>
            <person name="Liang H."/>
            <person name="Min J."/>
            <person name="Wu Q."/>
            <person name="Cheng S."/>
            <person name="Ruan J."/>
            <person name="Wang M."/>
            <person name="Shi Z."/>
            <person name="Wen M."/>
            <person name="Liu B."/>
            <person name="Ren X."/>
            <person name="Zheng H."/>
            <person name="Dong D."/>
            <person name="Cook K."/>
            <person name="Shan G."/>
            <person name="Zhang H."/>
            <person name="Kosiol C."/>
            <person name="Xie X."/>
            <person name="Lu Z."/>
            <person name="Zheng H."/>
            <person name="Li Y."/>
            <person name="Steiner C.C."/>
            <person name="Lam T.T."/>
            <person name="Lin S."/>
            <person name="Zhang Q."/>
            <person name="Li G."/>
            <person name="Tian J."/>
            <person name="Gong T."/>
            <person name="Liu H."/>
            <person name="Zhang D."/>
            <person name="Fang L."/>
            <person name="Ye C."/>
            <person name="Zhang J."/>
            <person name="Hu W."/>
            <person name="Xu A."/>
            <person name="Ren Y."/>
            <person name="Zhang G."/>
            <person name="Bruford M.W."/>
            <person name="Li Q."/>
            <person name="Ma L."/>
            <person name="Guo Y."/>
            <person name="An N."/>
            <person name="Hu Y."/>
            <person name="Zheng Y."/>
            <person name="Shi Y."/>
            <person name="Li Z."/>
            <person name="Liu Q."/>
            <person name="Chen Y."/>
            <person name="Zhao J."/>
            <person name="Qu N."/>
            <person name="Zhao S."/>
            <person name="Tian F."/>
            <person name="Wang X."/>
            <person name="Wang H."/>
            <person name="Xu L."/>
            <person name="Liu X."/>
            <person name="Vinar T."/>
            <person name="Wang Y."/>
            <person name="Lam T.W."/>
            <person name="Yiu S.M."/>
            <person name="Liu S."/>
            <person name="Zhang H."/>
            <person name="Li D."/>
            <person name="Huang Y."/>
            <person name="Wang X."/>
            <person name="Yang G."/>
            <person name="Jiang Z."/>
            <person name="Wang J."/>
            <person name="Qin N."/>
            <person name="Li L."/>
            <person name="Li J."/>
            <person name="Bolund L."/>
            <person name="Kristiansen K."/>
            <person name="Wong G.K."/>
            <person name="Olson M."/>
            <person name="Zhang X."/>
            <person name="Li S."/>
            <person name="Yang H."/>
            <person name="Wang J."/>
            <person name="Wang J."/>
        </authorList>
    </citation>
    <scope>NUCLEOTIDE SEQUENCE [LARGE SCALE GENOMIC DNA]</scope>
</reference>
<protein>
    <submittedName>
        <fullName evidence="2">Uncharacterized protein</fullName>
    </submittedName>
</protein>
<organism evidence="2">
    <name type="scientific">Ailuropoda melanoleuca</name>
    <name type="common">Giant panda</name>
    <dbReference type="NCBI Taxonomy" id="9646"/>
    <lineage>
        <taxon>Eukaryota</taxon>
        <taxon>Metazoa</taxon>
        <taxon>Chordata</taxon>
        <taxon>Craniata</taxon>
        <taxon>Vertebrata</taxon>
        <taxon>Euteleostomi</taxon>
        <taxon>Mammalia</taxon>
        <taxon>Eutheria</taxon>
        <taxon>Laurasiatheria</taxon>
        <taxon>Carnivora</taxon>
        <taxon>Caniformia</taxon>
        <taxon>Ursidae</taxon>
        <taxon>Ailuropoda</taxon>
    </lineage>
</organism>
<sequence>YNGNQETHSQTNHFSANPPLSASESHTASQLSSILRTKSSAPTDDSNSYSESTDTVTRHSGSLSKRNHSETLQASIYNFRPFGNDVPSNPSANQNSASFAYVEGIEGNYTQAESPTRKVSPSSAAMRDTSVNITISRFVPNSAITQSRMVVSGENSISAPVSRTTHQYKSNSIAIPHYQGDSKATQSLEPFFPSTGRSKPFFASIPAAYIQNTKNEFSTSADESNTAISNANNFLGTYTTIHEEEERPESISFTGTTGILTQKQRFGSLIDKERTNEEESTPYMEVKSAMGEDGIFQIKEDLLPAQLSSGFERNGFAAVDSTKSLSKLSSSIPTAEVTVSDRDLTIPGEENVDVLYDVTKPANGKIHFKNIVTKATANGLGKSAAVKQNVEAVDGTEFFSPSNSVRQSRKDHPILSNLYHHVITDNPLTITKKNPNAARNTMQHKLSLFAMANAGLTDYREDYQTLAAITSSNAKRLI</sequence>
<feature type="non-terminal residue" evidence="2">
    <location>
        <position position="478"/>
    </location>
</feature>
<feature type="non-terminal residue" evidence="2">
    <location>
        <position position="1"/>
    </location>
</feature>
<proteinExistence type="predicted"/>
<dbReference type="AlphaFoldDB" id="D2HC88"/>
<dbReference type="InParanoid" id="D2HC88"/>
<gene>
    <name evidence="2" type="ORF">PANDA_008187</name>
</gene>
<feature type="region of interest" description="Disordered" evidence="1">
    <location>
        <begin position="1"/>
        <end position="69"/>
    </location>
</feature>
<accession>D2HC88</accession>